<gene>
    <name evidence="1" type="ORF">JKP88DRAFT_240984</name>
</gene>
<proteinExistence type="predicted"/>
<comment type="caution">
    <text evidence="1">The sequence shown here is derived from an EMBL/GenBank/DDBJ whole genome shotgun (WGS) entry which is preliminary data.</text>
</comment>
<dbReference type="Gene3D" id="1.10.10.10">
    <property type="entry name" value="Winged helix-like DNA-binding domain superfamily/Winged helix DNA-binding domain"/>
    <property type="match status" value="1"/>
</dbReference>
<dbReference type="Proteomes" id="UP000664859">
    <property type="component" value="Unassembled WGS sequence"/>
</dbReference>
<organism evidence="1 2">
    <name type="scientific">Tribonema minus</name>
    <dbReference type="NCBI Taxonomy" id="303371"/>
    <lineage>
        <taxon>Eukaryota</taxon>
        <taxon>Sar</taxon>
        <taxon>Stramenopiles</taxon>
        <taxon>Ochrophyta</taxon>
        <taxon>PX clade</taxon>
        <taxon>Xanthophyceae</taxon>
        <taxon>Tribonematales</taxon>
        <taxon>Tribonemataceae</taxon>
        <taxon>Tribonema</taxon>
    </lineage>
</organism>
<evidence type="ECO:0000313" key="1">
    <source>
        <dbReference type="EMBL" id="KAG5186380.1"/>
    </source>
</evidence>
<dbReference type="EMBL" id="JAFCMP010000112">
    <property type="protein sequence ID" value="KAG5186380.1"/>
    <property type="molecule type" value="Genomic_DNA"/>
</dbReference>
<keyword evidence="2" id="KW-1185">Reference proteome</keyword>
<name>A0A835Z7H9_9STRA</name>
<dbReference type="Gene3D" id="3.90.75.20">
    <property type="match status" value="2"/>
</dbReference>
<protein>
    <recommendedName>
        <fullName evidence="3">HNH nuclease domain-containing protein</fullName>
    </recommendedName>
</protein>
<evidence type="ECO:0008006" key="3">
    <source>
        <dbReference type="Google" id="ProtNLM"/>
    </source>
</evidence>
<dbReference type="AlphaFoldDB" id="A0A835Z7H9"/>
<dbReference type="SUPFAM" id="SSF54060">
    <property type="entry name" value="His-Me finger endonucleases"/>
    <property type="match status" value="2"/>
</dbReference>
<reference evidence="1" key="1">
    <citation type="submission" date="2021-02" db="EMBL/GenBank/DDBJ databases">
        <title>First Annotated Genome of the Yellow-green Alga Tribonema minus.</title>
        <authorList>
            <person name="Mahan K.M."/>
        </authorList>
    </citation>
    <scope>NUCLEOTIDE SEQUENCE</scope>
    <source>
        <strain evidence="1">UTEX B ZZ1240</strain>
    </source>
</reference>
<dbReference type="InterPro" id="IPR036388">
    <property type="entry name" value="WH-like_DNA-bd_sf"/>
</dbReference>
<dbReference type="OrthoDB" id="447635at2759"/>
<dbReference type="InterPro" id="IPR044925">
    <property type="entry name" value="His-Me_finger_sf"/>
</dbReference>
<accession>A0A835Z7H9</accession>
<sequence length="396" mass="44188">MPLVTGDTVEECTACVSAIYDDFDFIDKNGFILAQVDAIMKCKTQSRPYPDFLPESETRVYLRDYPDYAYDTAHGVIFNVTTKQIIQPVHGQVNLKGDSVYVHIEGLRACTPKPIYANVSVDHISRDHTDHRLENLRWAPASLQCKNRHTKESLDTSAIQAKKDGEEWKTYKTRKEFVQSLGLPYLPSCANLSTAISNGVKFHGHRVRNLTPTGIGQLRPIPASVVGIDGYQATEFGGYIRRPNGTYTHGSKESRCHYYKINIDGSPYKVHILTTYAFHGSKPSPNSQSNHKRGAANGPADARDLEWVTRSENVQHAHDVGLNTSSRAVVAISDNTTKRFSSSLDAVRYFKARGIKVDNSAITKSCNGKQKSHKGITWAYADGTTTSRKRKFIDDE</sequence>
<evidence type="ECO:0000313" key="2">
    <source>
        <dbReference type="Proteomes" id="UP000664859"/>
    </source>
</evidence>